<dbReference type="PRINTS" id="PR00839">
    <property type="entry name" value="V8PROTEASE"/>
</dbReference>
<organism evidence="9 10">
    <name type="scientific">Massilia litorea</name>
    <dbReference type="NCBI Taxonomy" id="2769491"/>
    <lineage>
        <taxon>Bacteria</taxon>
        <taxon>Pseudomonadati</taxon>
        <taxon>Pseudomonadota</taxon>
        <taxon>Betaproteobacteria</taxon>
        <taxon>Burkholderiales</taxon>
        <taxon>Oxalobacteraceae</taxon>
        <taxon>Telluria group</taxon>
        <taxon>Massilia</taxon>
    </lineage>
</organism>
<keyword evidence="3" id="KW-0732">Signal</keyword>
<feature type="compositionally biased region" description="Low complexity" evidence="8">
    <location>
        <begin position="359"/>
        <end position="369"/>
    </location>
</feature>
<dbReference type="SUPFAM" id="SSF54001">
    <property type="entry name" value="Cysteine proteinases"/>
    <property type="match status" value="1"/>
</dbReference>
<dbReference type="InterPro" id="IPR043504">
    <property type="entry name" value="Peptidase_S1_PA_chymotrypsin"/>
</dbReference>
<sequence>MNDNPVASLVSERGIQRTPEIGYTAKLKEQQDRAAAARFEARKAVRQQADKLKDQGLFLELADPAKIAERAARKGGKAQASPNLVQAVISAAKMPARSMSAAIERIIGSNDLLPVAYFGHGALAADAVGRVVTTDGQGHELSYGTGFLVAPGVILTNHHVLPDADTAELSVIQFNYQAGVDGQMERFDVAHIDKNRYLSNEELDFALVGIIPAAGSRQRTVLPLIASSAKILPDEPVAIIEHPRALPKQVALRENKVVDLLPDFVHYTTDTEPGASGSPVFNDQWEVVALHHASVPAGGTGAAGASASWVANEGVRISRIVAYLKELHSLSAPVQQMVAAVLQQEAFTPLPSLDGGGAAASPASGPAAAQEKQAEKMTLAPGSQVSLDAGAYVTEITISVRPTDAPARLPGARDEGLVSDVARGAARVADQVLGMVGVQTRLPAFVQTLEPGDVLLYNGTGILSDAIKYFTNSDVSHVALYLGGDGRGLIGEAVDAGVIRDAPEQSFPGHNWVVVHRLRDKRDMTPVLNRGNYYLDKKLQYAYPQLVFLGILLLTKKLRPSGILGKMIQAVSVAASEALNRFLESGKELMICSEFVYRAYDEAVSGQANPFHLEIPGIAREAYAPTAPAIEEGSIAATLLAQPQLLQPGFAEAAERAVVQLPLNQELLQKQAERLVAEYLAEVQYGRPPSEPVEPVERLVPQAQLGAAVSRFAITLAAVRHQAAGAGKEEALAAATQPAAVGQELPPALQALFRTPADFVTPADLRRSSSLTEVGRVF</sequence>
<protein>
    <recommendedName>
        <fullName evidence="7">Serine protease</fullName>
        <ecNumber evidence="7">3.4.21.-</ecNumber>
    </recommendedName>
</protein>
<dbReference type="EMBL" id="CP062941">
    <property type="protein sequence ID" value="QOL48931.1"/>
    <property type="molecule type" value="Genomic_DNA"/>
</dbReference>
<evidence type="ECO:0000256" key="3">
    <source>
        <dbReference type="ARBA" id="ARBA00022729"/>
    </source>
</evidence>
<evidence type="ECO:0000256" key="2">
    <source>
        <dbReference type="ARBA" id="ARBA00022670"/>
    </source>
</evidence>
<evidence type="ECO:0000256" key="4">
    <source>
        <dbReference type="ARBA" id="ARBA00022801"/>
    </source>
</evidence>
<reference evidence="9 10" key="1">
    <citation type="submission" date="2020-10" db="EMBL/GenBank/DDBJ databases">
        <title>Genome sequencing of Massilia sp. LPB0304.</title>
        <authorList>
            <person name="Kim J."/>
        </authorList>
    </citation>
    <scope>NUCLEOTIDE SEQUENCE [LARGE SCALE GENOMIC DNA]</scope>
    <source>
        <strain evidence="9 10">LPB0304</strain>
    </source>
</reference>
<dbReference type="Gene3D" id="3.90.1720.10">
    <property type="entry name" value="endopeptidase domain like (from Nostoc punctiforme)"/>
    <property type="match status" value="1"/>
</dbReference>
<gene>
    <name evidence="9" type="ORF">LPB04_18575</name>
</gene>
<feature type="region of interest" description="Disordered" evidence="8">
    <location>
        <begin position="353"/>
        <end position="372"/>
    </location>
</feature>
<evidence type="ECO:0000256" key="5">
    <source>
        <dbReference type="ARBA" id="ARBA00022825"/>
    </source>
</evidence>
<dbReference type="EC" id="3.4.21.-" evidence="7"/>
<dbReference type="Proteomes" id="UP000593875">
    <property type="component" value="Chromosome"/>
</dbReference>
<evidence type="ECO:0000256" key="7">
    <source>
        <dbReference type="RuleBase" id="RU004296"/>
    </source>
</evidence>
<evidence type="ECO:0000256" key="6">
    <source>
        <dbReference type="PIRSR" id="PIRSR608256-1"/>
    </source>
</evidence>
<dbReference type="InterPro" id="IPR038765">
    <property type="entry name" value="Papain-like_cys_pep_sf"/>
</dbReference>
<name>A0A7L9U1L9_9BURK</name>
<evidence type="ECO:0000313" key="9">
    <source>
        <dbReference type="EMBL" id="QOL48931.1"/>
    </source>
</evidence>
<accession>A0A7L9U1L9</accession>
<feature type="active site" description="Charge relay system" evidence="6">
    <location>
        <position position="276"/>
    </location>
</feature>
<dbReference type="Pfam" id="PF13365">
    <property type="entry name" value="Trypsin_2"/>
    <property type="match status" value="1"/>
</dbReference>
<keyword evidence="5 7" id="KW-0720">Serine protease</keyword>
<keyword evidence="2 7" id="KW-0645">Protease</keyword>
<dbReference type="AlphaFoldDB" id="A0A7L9U1L9"/>
<dbReference type="InterPro" id="IPR008256">
    <property type="entry name" value="Peptidase_S1B"/>
</dbReference>
<dbReference type="PANTHER" id="PTHR36234">
    <property type="entry name" value="LYSYL ENDOPEPTIDASE"/>
    <property type="match status" value="1"/>
</dbReference>
<evidence type="ECO:0000256" key="1">
    <source>
        <dbReference type="ARBA" id="ARBA00008764"/>
    </source>
</evidence>
<feature type="active site" description="Charge relay system" evidence="6">
    <location>
        <position position="204"/>
    </location>
</feature>
<evidence type="ECO:0000313" key="10">
    <source>
        <dbReference type="Proteomes" id="UP000593875"/>
    </source>
</evidence>
<dbReference type="SUPFAM" id="SSF50494">
    <property type="entry name" value="Trypsin-like serine proteases"/>
    <property type="match status" value="1"/>
</dbReference>
<dbReference type="KEGG" id="mlir:LPB04_18575"/>
<comment type="similarity">
    <text evidence="1 7">Belongs to the peptidase S1B family.</text>
</comment>
<evidence type="ECO:0000256" key="8">
    <source>
        <dbReference type="SAM" id="MobiDB-lite"/>
    </source>
</evidence>
<dbReference type="GO" id="GO:0008236">
    <property type="term" value="F:serine-type peptidase activity"/>
    <property type="evidence" value="ECO:0007669"/>
    <property type="project" value="UniProtKB-KW"/>
</dbReference>
<feature type="active site" description="Charge relay system" evidence="6">
    <location>
        <position position="159"/>
    </location>
</feature>
<keyword evidence="4 7" id="KW-0378">Hydrolase</keyword>
<dbReference type="Gene3D" id="2.40.10.10">
    <property type="entry name" value="Trypsin-like serine proteases"/>
    <property type="match status" value="2"/>
</dbReference>
<dbReference type="GO" id="GO:0006508">
    <property type="term" value="P:proteolysis"/>
    <property type="evidence" value="ECO:0007669"/>
    <property type="project" value="UniProtKB-KW"/>
</dbReference>
<dbReference type="RefSeq" id="WP_193685974.1">
    <property type="nucleotide sequence ID" value="NZ_CP062941.1"/>
</dbReference>
<dbReference type="InterPro" id="IPR009003">
    <property type="entry name" value="Peptidase_S1_PA"/>
</dbReference>
<keyword evidence="10" id="KW-1185">Reference proteome</keyword>
<dbReference type="PANTHER" id="PTHR36234:SF5">
    <property type="entry name" value="LYSYL ENDOPEPTIDASE"/>
    <property type="match status" value="1"/>
</dbReference>
<proteinExistence type="inferred from homology"/>